<feature type="non-terminal residue" evidence="1">
    <location>
        <position position="75"/>
    </location>
</feature>
<feature type="non-terminal residue" evidence="1">
    <location>
        <position position="1"/>
    </location>
</feature>
<protein>
    <submittedName>
        <fullName evidence="1">11787_t:CDS:1</fullName>
    </submittedName>
</protein>
<comment type="caution">
    <text evidence="1">The sequence shown here is derived from an EMBL/GenBank/DDBJ whole genome shotgun (WGS) entry which is preliminary data.</text>
</comment>
<evidence type="ECO:0000313" key="2">
    <source>
        <dbReference type="Proteomes" id="UP000789920"/>
    </source>
</evidence>
<organism evidence="1 2">
    <name type="scientific">Racocetra persica</name>
    <dbReference type="NCBI Taxonomy" id="160502"/>
    <lineage>
        <taxon>Eukaryota</taxon>
        <taxon>Fungi</taxon>
        <taxon>Fungi incertae sedis</taxon>
        <taxon>Mucoromycota</taxon>
        <taxon>Glomeromycotina</taxon>
        <taxon>Glomeromycetes</taxon>
        <taxon>Diversisporales</taxon>
        <taxon>Gigasporaceae</taxon>
        <taxon>Racocetra</taxon>
    </lineage>
</organism>
<sequence>NEIYQQWKNEINSHWNDTPQEDEKSWDNIDRPPYTVDSEEFEKFEEGNSLNCNIKQTVEENRSTDSSQNTLVESS</sequence>
<evidence type="ECO:0000313" key="1">
    <source>
        <dbReference type="EMBL" id="CAG8841075.1"/>
    </source>
</evidence>
<dbReference type="EMBL" id="CAJVQC010128900">
    <property type="protein sequence ID" value="CAG8841075.1"/>
    <property type="molecule type" value="Genomic_DNA"/>
</dbReference>
<reference evidence="1" key="1">
    <citation type="submission" date="2021-06" db="EMBL/GenBank/DDBJ databases">
        <authorList>
            <person name="Kallberg Y."/>
            <person name="Tangrot J."/>
            <person name="Rosling A."/>
        </authorList>
    </citation>
    <scope>NUCLEOTIDE SEQUENCE</scope>
    <source>
        <strain evidence="1">MA461A</strain>
    </source>
</reference>
<gene>
    <name evidence="1" type="ORF">RPERSI_LOCUS31709</name>
</gene>
<dbReference type="Proteomes" id="UP000789920">
    <property type="component" value="Unassembled WGS sequence"/>
</dbReference>
<proteinExistence type="predicted"/>
<keyword evidence="2" id="KW-1185">Reference proteome</keyword>
<accession>A0ACA9SIP9</accession>
<name>A0ACA9SIP9_9GLOM</name>